<organism evidence="1 2">
    <name type="scientific">BD1-7 clade bacterium</name>
    <dbReference type="NCBI Taxonomy" id="2029982"/>
    <lineage>
        <taxon>Bacteria</taxon>
        <taxon>Pseudomonadati</taxon>
        <taxon>Pseudomonadota</taxon>
        <taxon>Gammaproteobacteria</taxon>
        <taxon>Cellvibrionales</taxon>
        <taxon>Spongiibacteraceae</taxon>
        <taxon>BD1-7 clade</taxon>
    </lineage>
</organism>
<dbReference type="EMBL" id="CACSII010000017">
    <property type="protein sequence ID" value="CAA0113840.1"/>
    <property type="molecule type" value="Genomic_DNA"/>
</dbReference>
<sequence length="229" mass="24648">MPGTIQAGTEGYLQLTPPTAIRLGLHIRAILASVLLSIGCATAHADTCINGTWLLDSSASSGLSRNHSREVDAFQKRSYATGSDAAKKSGDVGAKISPKTGLPGFVFDQSPLDVVVDDGWVTFSSQLQNRRFSTNGAMRQVSLSNLNKANSVIAGWDDHHLIVETTTPHGSYIDEQFSLNPEGELVINLQVSTGLTKPFAFIKVYERKEPLDPKCLAHFRVKPSAAAIK</sequence>
<dbReference type="OrthoDB" id="9867193at2"/>
<dbReference type="Proteomes" id="UP000434580">
    <property type="component" value="Unassembled WGS sequence"/>
</dbReference>
<evidence type="ECO:0000313" key="2">
    <source>
        <dbReference type="Proteomes" id="UP000434580"/>
    </source>
</evidence>
<protein>
    <submittedName>
        <fullName evidence="1">Uncharacterized protein</fullName>
    </submittedName>
</protein>
<name>A0A5S9Q7F9_9GAMM</name>
<accession>A0A5S9Q7F9</accession>
<reference evidence="1 2" key="1">
    <citation type="submission" date="2019-11" db="EMBL/GenBank/DDBJ databases">
        <authorList>
            <person name="Holert J."/>
        </authorList>
    </citation>
    <scope>NUCLEOTIDE SEQUENCE [LARGE SCALE GENOMIC DNA]</scope>
    <source>
        <strain evidence="1">BC5_2</strain>
    </source>
</reference>
<proteinExistence type="predicted"/>
<dbReference type="AlphaFoldDB" id="A0A5S9Q7F9"/>
<gene>
    <name evidence="1" type="ORF">DPBNPPHM_01741</name>
</gene>
<evidence type="ECO:0000313" key="1">
    <source>
        <dbReference type="EMBL" id="CAA0113840.1"/>
    </source>
</evidence>